<dbReference type="Pfam" id="PF00501">
    <property type="entry name" value="AMP-binding"/>
    <property type="match status" value="1"/>
</dbReference>
<dbReference type="InterPro" id="IPR025110">
    <property type="entry name" value="AMP-bd_C"/>
</dbReference>
<keyword evidence="2" id="KW-0436">Ligase</keyword>
<dbReference type="GO" id="GO:0006631">
    <property type="term" value="P:fatty acid metabolic process"/>
    <property type="evidence" value="ECO:0007669"/>
    <property type="project" value="TreeGrafter"/>
</dbReference>
<organism evidence="5 6">
    <name type="scientific">Xylanimonas ulmi</name>
    <dbReference type="NCBI Taxonomy" id="228973"/>
    <lineage>
        <taxon>Bacteria</taxon>
        <taxon>Bacillati</taxon>
        <taxon>Actinomycetota</taxon>
        <taxon>Actinomycetes</taxon>
        <taxon>Micrococcales</taxon>
        <taxon>Promicromonosporaceae</taxon>
        <taxon>Xylanimonas</taxon>
    </lineage>
</organism>
<dbReference type="OrthoDB" id="9803968at2"/>
<evidence type="ECO:0000313" key="5">
    <source>
        <dbReference type="EMBL" id="RZS61564.1"/>
    </source>
</evidence>
<dbReference type="NCBIfam" id="NF004837">
    <property type="entry name" value="PRK06187.1"/>
    <property type="match status" value="1"/>
</dbReference>
<comment type="caution">
    <text evidence="5">The sequence shown here is derived from an EMBL/GenBank/DDBJ whole genome shotgun (WGS) entry which is preliminary data.</text>
</comment>
<dbReference type="InterPro" id="IPR020845">
    <property type="entry name" value="AMP-binding_CS"/>
</dbReference>
<name>A0A4Q7M287_9MICO</name>
<comment type="similarity">
    <text evidence="1">Belongs to the ATP-dependent AMP-binding enzyme family.</text>
</comment>
<evidence type="ECO:0000313" key="6">
    <source>
        <dbReference type="Proteomes" id="UP000293852"/>
    </source>
</evidence>
<dbReference type="PANTHER" id="PTHR43201:SF32">
    <property type="entry name" value="2-SUCCINYLBENZOATE--COA LIGASE, CHLOROPLASTIC_PEROXISOMAL"/>
    <property type="match status" value="1"/>
</dbReference>
<dbReference type="AlphaFoldDB" id="A0A4Q7M287"/>
<dbReference type="Pfam" id="PF13193">
    <property type="entry name" value="AMP-binding_C"/>
    <property type="match status" value="1"/>
</dbReference>
<dbReference type="FunFam" id="3.30.300.30:FF:000008">
    <property type="entry name" value="2,3-dihydroxybenzoate-AMP ligase"/>
    <property type="match status" value="1"/>
</dbReference>
<dbReference type="PANTHER" id="PTHR43201">
    <property type="entry name" value="ACYL-COA SYNTHETASE"/>
    <property type="match status" value="1"/>
</dbReference>
<evidence type="ECO:0000256" key="2">
    <source>
        <dbReference type="ARBA" id="ARBA00022598"/>
    </source>
</evidence>
<dbReference type="InterPro" id="IPR042099">
    <property type="entry name" value="ANL_N_sf"/>
</dbReference>
<protein>
    <submittedName>
        <fullName evidence="5">Fatty-acyl-CoA synthase</fullName>
    </submittedName>
</protein>
<evidence type="ECO:0000259" key="4">
    <source>
        <dbReference type="Pfam" id="PF13193"/>
    </source>
</evidence>
<dbReference type="PROSITE" id="PS00455">
    <property type="entry name" value="AMP_BINDING"/>
    <property type="match status" value="1"/>
</dbReference>
<dbReference type="Gene3D" id="3.40.50.12780">
    <property type="entry name" value="N-terminal domain of ligase-like"/>
    <property type="match status" value="1"/>
</dbReference>
<evidence type="ECO:0000259" key="3">
    <source>
        <dbReference type="Pfam" id="PF00501"/>
    </source>
</evidence>
<keyword evidence="6" id="KW-1185">Reference proteome</keyword>
<dbReference type="CDD" id="cd17631">
    <property type="entry name" value="FACL_FadD13-like"/>
    <property type="match status" value="1"/>
</dbReference>
<dbReference type="Gene3D" id="3.30.300.30">
    <property type="match status" value="1"/>
</dbReference>
<sequence>MTAHVDLSSEPYASRRAHWNNTLARHAHTLAARPALRFEGQTTTWAQLHERVGALADALARRGVSFGDRVALVMGNRPQFLEAILAINRLGAIAVPLNFRLAAGEVAFAVADSGAAVVFVDAIGRAAVVGADLPERVRLVVVAADPGAGESYDALLEERGEPCPAIDVPEDSPALIMYTSGTTGRPKGAVLTHLNLQAQAGTVTRAMRLGDADQEVNLIALPLFHIGALGSVVGTILIGGAVVIMPTAPFRAAALLDVLESEGVTAVFLVPTQWQAVCADPTVADRDLSRLRMACWGAAPASDALLRQMAATFPDARNVALFGQTEMSPVTCVLDGADAIRKLGSVGKPVATVTARVVDAEMNDVEQGQVGEIVYRGPGLMAEYWNMPEATSEAFAGGWFHSGDLVRVDEEGYFYVVDRVKDMIISGGENIYCAEVENALSNHPQIAEVSVVGVPHPVWGETPVAYVALRDPNEPLDLESLREWATSSLARYKLPTRLELITELPRNASGKVRKDVLRETAEAS</sequence>
<evidence type="ECO:0000256" key="1">
    <source>
        <dbReference type="ARBA" id="ARBA00006432"/>
    </source>
</evidence>
<accession>A0A4Q7M287</accession>
<dbReference type="InterPro" id="IPR000873">
    <property type="entry name" value="AMP-dep_synth/lig_dom"/>
</dbReference>
<proteinExistence type="inferred from homology"/>
<dbReference type="EMBL" id="SGWX01000001">
    <property type="protein sequence ID" value="RZS61564.1"/>
    <property type="molecule type" value="Genomic_DNA"/>
</dbReference>
<gene>
    <name evidence="5" type="ORF">EV386_1871</name>
</gene>
<dbReference type="SUPFAM" id="SSF56801">
    <property type="entry name" value="Acetyl-CoA synthetase-like"/>
    <property type="match status" value="1"/>
</dbReference>
<dbReference type="InterPro" id="IPR045851">
    <property type="entry name" value="AMP-bd_C_sf"/>
</dbReference>
<dbReference type="Proteomes" id="UP000293852">
    <property type="component" value="Unassembled WGS sequence"/>
</dbReference>
<dbReference type="GO" id="GO:0031956">
    <property type="term" value="F:medium-chain fatty acid-CoA ligase activity"/>
    <property type="evidence" value="ECO:0007669"/>
    <property type="project" value="TreeGrafter"/>
</dbReference>
<reference evidence="5 6" key="1">
    <citation type="submission" date="2019-02" db="EMBL/GenBank/DDBJ databases">
        <title>Sequencing the genomes of 1000 actinobacteria strains.</title>
        <authorList>
            <person name="Klenk H.-P."/>
        </authorList>
    </citation>
    <scope>NUCLEOTIDE SEQUENCE [LARGE SCALE GENOMIC DNA]</scope>
    <source>
        <strain evidence="5 6">DSM 16932</strain>
    </source>
</reference>
<feature type="domain" description="AMP-dependent synthetase/ligase" evidence="3">
    <location>
        <begin position="24"/>
        <end position="385"/>
    </location>
</feature>
<feature type="domain" description="AMP-binding enzyme C-terminal" evidence="4">
    <location>
        <begin position="435"/>
        <end position="511"/>
    </location>
</feature>
<dbReference type="RefSeq" id="WP_130414356.1">
    <property type="nucleotide sequence ID" value="NZ_SGWX01000001.1"/>
</dbReference>